<comment type="cofactor">
    <cofactor evidence="1">
        <name>Mg(2+)</name>
        <dbReference type="ChEBI" id="CHEBI:18420"/>
    </cofactor>
</comment>
<comment type="caution">
    <text evidence="4">The sequence shown here is derived from an EMBL/GenBank/DDBJ whole genome shotgun (WGS) entry which is preliminary data.</text>
</comment>
<dbReference type="PROSITE" id="PS51462">
    <property type="entry name" value="NUDIX"/>
    <property type="match status" value="1"/>
</dbReference>
<reference evidence="4" key="2">
    <citation type="submission" date="2023-01" db="EMBL/GenBank/DDBJ databases">
        <authorList>
            <person name="Sun Q."/>
            <person name="Evtushenko L."/>
        </authorList>
    </citation>
    <scope>NUCLEOTIDE SEQUENCE</scope>
    <source>
        <strain evidence="4">VKM Ac-1069</strain>
    </source>
</reference>
<evidence type="ECO:0000313" key="5">
    <source>
        <dbReference type="Proteomes" id="UP001143463"/>
    </source>
</evidence>
<evidence type="ECO:0000256" key="1">
    <source>
        <dbReference type="ARBA" id="ARBA00001946"/>
    </source>
</evidence>
<dbReference type="PANTHER" id="PTHR43046">
    <property type="entry name" value="GDP-MANNOSE MANNOSYL HYDROLASE"/>
    <property type="match status" value="1"/>
</dbReference>
<evidence type="ECO:0000259" key="3">
    <source>
        <dbReference type="PROSITE" id="PS51462"/>
    </source>
</evidence>
<dbReference type="InterPro" id="IPR000086">
    <property type="entry name" value="NUDIX_hydrolase_dom"/>
</dbReference>
<dbReference type="GO" id="GO:0016787">
    <property type="term" value="F:hydrolase activity"/>
    <property type="evidence" value="ECO:0007669"/>
    <property type="project" value="UniProtKB-KW"/>
</dbReference>
<dbReference type="Proteomes" id="UP001143463">
    <property type="component" value="Unassembled WGS sequence"/>
</dbReference>
<name>A0A9W6P1G0_9PSEU</name>
<dbReference type="Pfam" id="PF00293">
    <property type="entry name" value="NUDIX"/>
    <property type="match status" value="1"/>
</dbReference>
<feature type="domain" description="Nudix hydrolase" evidence="3">
    <location>
        <begin position="28"/>
        <end position="157"/>
    </location>
</feature>
<accession>A0A9W6P1G0</accession>
<dbReference type="SUPFAM" id="SSF55811">
    <property type="entry name" value="Nudix"/>
    <property type="match status" value="1"/>
</dbReference>
<proteinExistence type="predicted"/>
<sequence>MTAAPLPEPIPTGSSGDGWQYCAQGHKHWGLYGAAGLLVRSGDLVLLQHRALWSHHGGTWGIPGGARHYGESAESAARREAAEESELDTGPLVETARFVDDHGGWSYTTVVVCAAAALPVAIRGGESVEFSWFPAASLGTPEGPQLHPGFAASWPRVSTL</sequence>
<dbReference type="EMBL" id="BSFQ01000064">
    <property type="protein sequence ID" value="GLL16066.1"/>
    <property type="molecule type" value="Genomic_DNA"/>
</dbReference>
<organism evidence="4 5">
    <name type="scientific">Pseudonocardia halophobica</name>
    <dbReference type="NCBI Taxonomy" id="29401"/>
    <lineage>
        <taxon>Bacteria</taxon>
        <taxon>Bacillati</taxon>
        <taxon>Actinomycetota</taxon>
        <taxon>Actinomycetes</taxon>
        <taxon>Pseudonocardiales</taxon>
        <taxon>Pseudonocardiaceae</taxon>
        <taxon>Pseudonocardia</taxon>
    </lineage>
</organism>
<evidence type="ECO:0000313" key="4">
    <source>
        <dbReference type="EMBL" id="GLL16066.1"/>
    </source>
</evidence>
<gene>
    <name evidence="4" type="ORF">GCM10017577_72210</name>
</gene>
<evidence type="ECO:0000256" key="2">
    <source>
        <dbReference type="ARBA" id="ARBA00022801"/>
    </source>
</evidence>
<protein>
    <submittedName>
        <fullName evidence="4">Mutator protein MutT3</fullName>
    </submittedName>
</protein>
<keyword evidence="5" id="KW-1185">Reference proteome</keyword>
<dbReference type="Gene3D" id="3.90.79.10">
    <property type="entry name" value="Nucleoside Triphosphate Pyrophosphohydrolase"/>
    <property type="match status" value="1"/>
</dbReference>
<keyword evidence="2" id="KW-0378">Hydrolase</keyword>
<dbReference type="InterPro" id="IPR015797">
    <property type="entry name" value="NUDIX_hydrolase-like_dom_sf"/>
</dbReference>
<dbReference type="PANTHER" id="PTHR43046:SF2">
    <property type="entry name" value="8-OXO-DGTP DIPHOSPHATASE-RELATED"/>
    <property type="match status" value="1"/>
</dbReference>
<reference evidence="4" key="1">
    <citation type="journal article" date="2014" name="Int. J. Syst. Evol. Microbiol.">
        <title>Complete genome sequence of Corynebacterium casei LMG S-19264T (=DSM 44701T), isolated from a smear-ripened cheese.</title>
        <authorList>
            <consortium name="US DOE Joint Genome Institute (JGI-PGF)"/>
            <person name="Walter F."/>
            <person name="Albersmeier A."/>
            <person name="Kalinowski J."/>
            <person name="Ruckert C."/>
        </authorList>
    </citation>
    <scope>NUCLEOTIDE SEQUENCE</scope>
    <source>
        <strain evidence="4">VKM Ac-1069</strain>
    </source>
</reference>
<dbReference type="RefSeq" id="WP_051738336.1">
    <property type="nucleotide sequence ID" value="NZ_BAAAUZ010000061.1"/>
</dbReference>
<dbReference type="AlphaFoldDB" id="A0A9W6P1G0"/>